<dbReference type="Proteomes" id="UP001178277">
    <property type="component" value="Unassembled WGS sequence"/>
</dbReference>
<proteinExistence type="predicted"/>
<dbReference type="AlphaFoldDB" id="A0AA90P568"/>
<dbReference type="SUPFAM" id="SSF51905">
    <property type="entry name" value="FAD/NAD(P)-binding domain"/>
    <property type="match status" value="1"/>
</dbReference>
<dbReference type="InterPro" id="IPR050631">
    <property type="entry name" value="PheA/TfdB_FAD_monoxygenase"/>
</dbReference>
<dbReference type="PANTHER" id="PTHR43476:SF5">
    <property type="entry name" value="FAD-DEPENDENT MONOOXYGENASE"/>
    <property type="match status" value="1"/>
</dbReference>
<accession>A0AA90P568</accession>
<dbReference type="Pfam" id="PF01494">
    <property type="entry name" value="FAD_binding_3"/>
    <property type="match status" value="1"/>
</dbReference>
<evidence type="ECO:0000259" key="2">
    <source>
        <dbReference type="Pfam" id="PF01494"/>
    </source>
</evidence>
<feature type="domain" description="FAD-binding" evidence="2">
    <location>
        <begin position="6"/>
        <end position="330"/>
    </location>
</feature>
<evidence type="ECO:0000256" key="1">
    <source>
        <dbReference type="ARBA" id="ARBA00023002"/>
    </source>
</evidence>
<keyword evidence="1" id="KW-0560">Oxidoreductase</keyword>
<dbReference type="GO" id="GO:0016491">
    <property type="term" value="F:oxidoreductase activity"/>
    <property type="evidence" value="ECO:0007669"/>
    <property type="project" value="UniProtKB-KW"/>
</dbReference>
<dbReference type="RefSeq" id="WP_305162778.1">
    <property type="nucleotide sequence ID" value="NZ_JAUUTP010000051.1"/>
</dbReference>
<evidence type="ECO:0000313" key="3">
    <source>
        <dbReference type="EMBL" id="MDP1421790.1"/>
    </source>
</evidence>
<name>A0AA90P568_9BACI</name>
<reference evidence="3" key="1">
    <citation type="submission" date="2023-07" db="EMBL/GenBank/DDBJ databases">
        <title>Murine gut Bacillus species.</title>
        <authorList>
            <person name="Gutman E."/>
            <person name="Hashuel R."/>
            <person name="Litvak Y."/>
        </authorList>
    </citation>
    <scope>NUCLEOTIDE SEQUENCE</scope>
    <source>
        <strain evidence="3">RU283</strain>
    </source>
</reference>
<gene>
    <name evidence="3" type="ORF">Q8G35_26405</name>
</gene>
<sequence length="399" mass="44980">MLSHSTSCCVVGGGPGGVMLALLLARKGIPVTLIEQHKSFNRSFRGEVFHSSIMEIVDELGLINKLFEIPHTKIYSAKIDSPHGSIVLDFTTLRSKFPHLTTMSQSQFLEFIVSEATKYDHFKYIMGAKVVELLNEDNKINGVKIQKDGEFHEIRSILTVAADGRNSTISKLSNVSPTELTKPIDIIWFRLPRHSTEPEYMFNRSNHSNQLNMLACVNRGDYWQIGMFIPKGSFKEIRIKGMENLHRALYELVPEFSDRISSLKNWDQLSVLSASSSRLKQWYLPNLLFIGDAAHTMSPLGAVGINYAIQDAVVVANVLSAPLKSGHVSLKDLARVQKQRELPTKIIQAYQGVMQKQIIDPILKDKNSSIGFKLVKRFNFLRKLIVILVTSGFKRVRVQ</sequence>
<evidence type="ECO:0000313" key="4">
    <source>
        <dbReference type="Proteomes" id="UP001178277"/>
    </source>
</evidence>
<comment type="caution">
    <text evidence="3">The sequence shown here is derived from an EMBL/GenBank/DDBJ whole genome shotgun (WGS) entry which is preliminary data.</text>
</comment>
<dbReference type="Gene3D" id="3.50.50.60">
    <property type="entry name" value="FAD/NAD(P)-binding domain"/>
    <property type="match status" value="1"/>
</dbReference>
<dbReference type="PANTHER" id="PTHR43476">
    <property type="entry name" value="3-(3-HYDROXY-PHENYL)PROPIONATE/3-HYDROXYCINNAMIC ACID HYDROXYLASE"/>
    <property type="match status" value="1"/>
</dbReference>
<dbReference type="InterPro" id="IPR002938">
    <property type="entry name" value="FAD-bd"/>
</dbReference>
<dbReference type="InterPro" id="IPR036188">
    <property type="entry name" value="FAD/NAD-bd_sf"/>
</dbReference>
<organism evidence="3 4">
    <name type="scientific">Peribacillus simplex</name>
    <dbReference type="NCBI Taxonomy" id="1478"/>
    <lineage>
        <taxon>Bacteria</taxon>
        <taxon>Bacillati</taxon>
        <taxon>Bacillota</taxon>
        <taxon>Bacilli</taxon>
        <taxon>Bacillales</taxon>
        <taxon>Bacillaceae</taxon>
        <taxon>Peribacillus</taxon>
    </lineage>
</organism>
<dbReference type="EMBL" id="JAUUTP010000051">
    <property type="protein sequence ID" value="MDP1421790.1"/>
    <property type="molecule type" value="Genomic_DNA"/>
</dbReference>
<dbReference type="PRINTS" id="PR00420">
    <property type="entry name" value="RNGMNOXGNASE"/>
</dbReference>
<protein>
    <submittedName>
        <fullName evidence="3">FAD-dependent oxidoreductase</fullName>
    </submittedName>
</protein>
<dbReference type="GO" id="GO:0071949">
    <property type="term" value="F:FAD binding"/>
    <property type="evidence" value="ECO:0007669"/>
    <property type="project" value="InterPro"/>
</dbReference>